<keyword evidence="2" id="KW-1185">Reference proteome</keyword>
<dbReference type="Gene3D" id="3.30.420.10">
    <property type="entry name" value="Ribonuclease H-like superfamily/Ribonuclease H"/>
    <property type="match status" value="1"/>
</dbReference>
<gene>
    <name evidence="1" type="ORF">X975_19909</name>
</gene>
<dbReference type="OrthoDB" id="10642366at2759"/>
<dbReference type="AlphaFoldDB" id="A0A087UEP5"/>
<dbReference type="Proteomes" id="UP000054359">
    <property type="component" value="Unassembled WGS sequence"/>
</dbReference>
<accession>A0A087UEP5</accession>
<dbReference type="GO" id="GO:0003676">
    <property type="term" value="F:nucleic acid binding"/>
    <property type="evidence" value="ECO:0007669"/>
    <property type="project" value="InterPro"/>
</dbReference>
<evidence type="ECO:0000313" key="2">
    <source>
        <dbReference type="Proteomes" id="UP000054359"/>
    </source>
</evidence>
<evidence type="ECO:0000313" key="1">
    <source>
        <dbReference type="EMBL" id="KFM75834.1"/>
    </source>
</evidence>
<protein>
    <submittedName>
        <fullName evidence="1">Uncharacterized protein</fullName>
    </submittedName>
</protein>
<feature type="non-terminal residue" evidence="1">
    <location>
        <position position="139"/>
    </location>
</feature>
<reference evidence="1 2" key="1">
    <citation type="submission" date="2013-11" db="EMBL/GenBank/DDBJ databases">
        <title>Genome sequencing of Stegodyphus mimosarum.</title>
        <authorList>
            <person name="Bechsgaard J."/>
        </authorList>
    </citation>
    <scope>NUCLEOTIDE SEQUENCE [LARGE SCALE GENOMIC DNA]</scope>
</reference>
<dbReference type="EMBL" id="KK119489">
    <property type="protein sequence ID" value="KFM75834.1"/>
    <property type="molecule type" value="Genomic_DNA"/>
</dbReference>
<proteinExistence type="predicted"/>
<dbReference type="InterPro" id="IPR036397">
    <property type="entry name" value="RNaseH_sf"/>
</dbReference>
<organism evidence="1 2">
    <name type="scientific">Stegodyphus mimosarum</name>
    <name type="common">African social velvet spider</name>
    <dbReference type="NCBI Taxonomy" id="407821"/>
    <lineage>
        <taxon>Eukaryota</taxon>
        <taxon>Metazoa</taxon>
        <taxon>Ecdysozoa</taxon>
        <taxon>Arthropoda</taxon>
        <taxon>Chelicerata</taxon>
        <taxon>Arachnida</taxon>
        <taxon>Araneae</taxon>
        <taxon>Araneomorphae</taxon>
        <taxon>Entelegynae</taxon>
        <taxon>Eresoidea</taxon>
        <taxon>Eresidae</taxon>
        <taxon>Stegodyphus</taxon>
    </lineage>
</organism>
<sequence length="139" mass="16601">MWISSQWACLMFSDEYRFSLQTDSHRTFIRKFQESSITNTSLNDTVTMVQDCSFGVELYWASEQICMFRLEHHLYLFRCVMGIEFVYMNDNVRPHHAHIVKECPQSEDITRMEWSAFSLDLNPIQYVWDMLGQQITAHQ</sequence>
<name>A0A087UEP5_STEMI</name>